<dbReference type="AlphaFoldDB" id="A0A1G2EE00"/>
<comment type="caution">
    <text evidence="3">The sequence shown here is derived from an EMBL/GenBank/DDBJ whole genome shotgun (WGS) entry which is preliminary data.</text>
</comment>
<feature type="chain" id="PRO_5009582717" description="DUF5671 domain-containing protein" evidence="2">
    <location>
        <begin position="28"/>
        <end position="131"/>
    </location>
</feature>
<evidence type="ECO:0000313" key="4">
    <source>
        <dbReference type="Proteomes" id="UP000176406"/>
    </source>
</evidence>
<keyword evidence="2" id="KW-0732">Signal</keyword>
<dbReference type="Proteomes" id="UP000176406">
    <property type="component" value="Unassembled WGS sequence"/>
</dbReference>
<protein>
    <recommendedName>
        <fullName evidence="5">DUF5671 domain-containing protein</fullName>
    </recommendedName>
</protein>
<evidence type="ECO:0000256" key="2">
    <source>
        <dbReference type="SAM" id="SignalP"/>
    </source>
</evidence>
<evidence type="ECO:0000256" key="1">
    <source>
        <dbReference type="SAM" id="Phobius"/>
    </source>
</evidence>
<evidence type="ECO:0000313" key="3">
    <source>
        <dbReference type="EMBL" id="OGZ23541.1"/>
    </source>
</evidence>
<feature type="signal peptide" evidence="2">
    <location>
        <begin position="1"/>
        <end position="27"/>
    </location>
</feature>
<keyword evidence="1" id="KW-1133">Transmembrane helix</keyword>
<name>A0A1G2EE00_9BACT</name>
<reference evidence="3 4" key="1">
    <citation type="journal article" date="2016" name="Nat. Commun.">
        <title>Thousands of microbial genomes shed light on interconnected biogeochemical processes in an aquifer system.</title>
        <authorList>
            <person name="Anantharaman K."/>
            <person name="Brown C.T."/>
            <person name="Hug L.A."/>
            <person name="Sharon I."/>
            <person name="Castelle C.J."/>
            <person name="Probst A.J."/>
            <person name="Thomas B.C."/>
            <person name="Singh A."/>
            <person name="Wilkins M.J."/>
            <person name="Karaoz U."/>
            <person name="Brodie E.L."/>
            <person name="Williams K.H."/>
            <person name="Hubbard S.S."/>
            <person name="Banfield J.F."/>
        </authorList>
    </citation>
    <scope>NUCLEOTIDE SEQUENCE [LARGE SCALE GENOMIC DNA]</scope>
</reference>
<dbReference type="EMBL" id="MHMG01000014">
    <property type="protein sequence ID" value="OGZ23541.1"/>
    <property type="molecule type" value="Genomic_DNA"/>
</dbReference>
<proteinExistence type="predicted"/>
<keyword evidence="1" id="KW-0812">Transmembrane</keyword>
<organism evidence="3 4">
    <name type="scientific">Candidatus Nealsonbacteria bacterium RIFCSPLOWO2_01_FULL_41_9</name>
    <dbReference type="NCBI Taxonomy" id="1801671"/>
    <lineage>
        <taxon>Bacteria</taxon>
        <taxon>Candidatus Nealsoniibacteriota</taxon>
    </lineage>
</organism>
<accession>A0A1G2EE00</accession>
<sequence length="131" mass="14339">MLKIFKNKIKKTGLLLFLGAYSLFLNASRAIATEITWPTLPGGLTINDDTTLPQLINYFFNFSIAISGILAFAMLVYGGFRYVSSVGNPSIQKDARDTINSALLGLLLLLGSVLLLQLINPDILTLKSLKF</sequence>
<feature type="transmembrane region" description="Helical" evidence="1">
    <location>
        <begin position="101"/>
        <end position="119"/>
    </location>
</feature>
<evidence type="ECO:0008006" key="5">
    <source>
        <dbReference type="Google" id="ProtNLM"/>
    </source>
</evidence>
<keyword evidence="1" id="KW-0472">Membrane</keyword>
<feature type="transmembrane region" description="Helical" evidence="1">
    <location>
        <begin position="56"/>
        <end position="80"/>
    </location>
</feature>
<gene>
    <name evidence="3" type="ORF">A3A08_01580</name>
</gene>